<sequence length="77" mass="8792">MDDKEFVSTTDNDFEKVEVPQKSTESESNIATKDEKSAEKTNYLCCGTKLLCSLDPKGELNVDKKMYNMSNFHSKKF</sequence>
<accession>A0A7I8VV59</accession>
<name>A0A7I8VV59_9ANNE</name>
<dbReference type="AlphaFoldDB" id="A0A7I8VV59"/>
<feature type="region of interest" description="Disordered" evidence="1">
    <location>
        <begin position="1"/>
        <end position="38"/>
    </location>
</feature>
<evidence type="ECO:0000313" key="3">
    <source>
        <dbReference type="Proteomes" id="UP000549394"/>
    </source>
</evidence>
<dbReference type="EMBL" id="CAJFCJ010000012">
    <property type="protein sequence ID" value="CAD5120122.1"/>
    <property type="molecule type" value="Genomic_DNA"/>
</dbReference>
<evidence type="ECO:0000313" key="2">
    <source>
        <dbReference type="EMBL" id="CAD5120122.1"/>
    </source>
</evidence>
<dbReference type="Proteomes" id="UP000549394">
    <property type="component" value="Unassembled WGS sequence"/>
</dbReference>
<gene>
    <name evidence="2" type="ORF">DGYR_LOCUS8255</name>
</gene>
<comment type="caution">
    <text evidence="2">The sequence shown here is derived from an EMBL/GenBank/DDBJ whole genome shotgun (WGS) entry which is preliminary data.</text>
</comment>
<evidence type="ECO:0000256" key="1">
    <source>
        <dbReference type="SAM" id="MobiDB-lite"/>
    </source>
</evidence>
<reference evidence="2 3" key="1">
    <citation type="submission" date="2020-08" db="EMBL/GenBank/DDBJ databases">
        <authorList>
            <person name="Hejnol A."/>
        </authorList>
    </citation>
    <scope>NUCLEOTIDE SEQUENCE [LARGE SCALE GENOMIC DNA]</scope>
</reference>
<organism evidence="2 3">
    <name type="scientific">Dimorphilus gyrociliatus</name>
    <dbReference type="NCBI Taxonomy" id="2664684"/>
    <lineage>
        <taxon>Eukaryota</taxon>
        <taxon>Metazoa</taxon>
        <taxon>Spiralia</taxon>
        <taxon>Lophotrochozoa</taxon>
        <taxon>Annelida</taxon>
        <taxon>Polychaeta</taxon>
        <taxon>Polychaeta incertae sedis</taxon>
        <taxon>Dinophilidae</taxon>
        <taxon>Dimorphilus</taxon>
    </lineage>
</organism>
<keyword evidence="3" id="KW-1185">Reference proteome</keyword>
<feature type="compositionally biased region" description="Polar residues" evidence="1">
    <location>
        <begin position="21"/>
        <end position="31"/>
    </location>
</feature>
<protein>
    <submittedName>
        <fullName evidence="2">DgyrCDS8699</fullName>
    </submittedName>
</protein>
<proteinExistence type="predicted"/>